<sequence length="204" mass="23377">MNRNKDIPLIPKGKQPVSLDNSNDELIKRITKLETIIKDMEGQLKGLRIKEKEHTEAITLLQAQERNNAINMEKLNQHLQSINNGMNEQKEIIKGVPKIVGMLETMERNGFFEQHTHYQNEAYGNDNYTYPPHNEFMEEQAYNDEYAESNSGYESTGTVETHDIFPDPNYTPSRNTGGYPTITTSSSSLSNRFSNMIGFGQRKE</sequence>
<keyword evidence="1" id="KW-0175">Coiled coil</keyword>
<dbReference type="EMBL" id="LLXI01000719">
    <property type="protein sequence ID" value="PKY49227.1"/>
    <property type="molecule type" value="Genomic_DNA"/>
</dbReference>
<organism evidence="2 4">
    <name type="scientific">Rhizophagus irregularis</name>
    <dbReference type="NCBI Taxonomy" id="588596"/>
    <lineage>
        <taxon>Eukaryota</taxon>
        <taxon>Fungi</taxon>
        <taxon>Fungi incertae sedis</taxon>
        <taxon>Mucoromycota</taxon>
        <taxon>Glomeromycotina</taxon>
        <taxon>Glomeromycetes</taxon>
        <taxon>Glomerales</taxon>
        <taxon>Glomeraceae</taxon>
        <taxon>Rhizophagus</taxon>
    </lineage>
</organism>
<evidence type="ECO:0000256" key="1">
    <source>
        <dbReference type="SAM" id="Coils"/>
    </source>
</evidence>
<keyword evidence="4" id="KW-1185">Reference proteome</keyword>
<name>A0A2I1GRL0_9GLOM</name>
<accession>A0A2I1GRL0</accession>
<comment type="caution">
    <text evidence="2">The sequence shown here is derived from an EMBL/GenBank/DDBJ whole genome shotgun (WGS) entry which is preliminary data.</text>
</comment>
<dbReference type="EMBL" id="LLXI01008490">
    <property type="protein sequence ID" value="PKY62944.1"/>
    <property type="molecule type" value="Genomic_DNA"/>
</dbReference>
<reference evidence="2 4" key="1">
    <citation type="submission" date="2015-10" db="EMBL/GenBank/DDBJ databases">
        <title>Genome analyses suggest a sexual origin of heterokaryosis in a supposedly ancient asexual fungus.</title>
        <authorList>
            <person name="Ropars J."/>
            <person name="Sedzielewska K."/>
            <person name="Noel J."/>
            <person name="Charron P."/>
            <person name="Farinelli L."/>
            <person name="Marton T."/>
            <person name="Kruger M."/>
            <person name="Pelin A."/>
            <person name="Brachmann A."/>
            <person name="Corradi N."/>
        </authorList>
    </citation>
    <scope>NUCLEOTIDE SEQUENCE [LARGE SCALE GENOMIC DNA]</scope>
    <source>
        <strain evidence="2 4">A4</strain>
    </source>
</reference>
<evidence type="ECO:0000313" key="3">
    <source>
        <dbReference type="EMBL" id="PKY62944.1"/>
    </source>
</evidence>
<evidence type="ECO:0000313" key="4">
    <source>
        <dbReference type="Proteomes" id="UP000234323"/>
    </source>
</evidence>
<dbReference type="Proteomes" id="UP000234323">
    <property type="component" value="Unassembled WGS sequence"/>
</dbReference>
<dbReference type="AlphaFoldDB" id="A0A2I1GRL0"/>
<dbReference type="VEuPathDB" id="FungiDB:RhiirA1_507329"/>
<feature type="coiled-coil region" evidence="1">
    <location>
        <begin position="23"/>
        <end position="92"/>
    </location>
</feature>
<proteinExistence type="predicted"/>
<protein>
    <submittedName>
        <fullName evidence="2">Uncharacterized protein</fullName>
    </submittedName>
</protein>
<evidence type="ECO:0000313" key="2">
    <source>
        <dbReference type="EMBL" id="PKY49227.1"/>
    </source>
</evidence>
<gene>
    <name evidence="2" type="ORF">RhiirA4_422781</name>
    <name evidence="3" type="ORF">RhiirA4_490439</name>
</gene>